<reference evidence="1 2" key="1">
    <citation type="submission" date="2021-04" db="EMBL/GenBank/DDBJ databases">
        <title>Chitinophaga sp. nov., isolated from the rhizosphere soil.</title>
        <authorList>
            <person name="He S."/>
        </authorList>
    </citation>
    <scope>NUCLEOTIDE SEQUENCE [LARGE SCALE GENOMIC DNA]</scope>
    <source>
        <strain evidence="1 2">2R12</strain>
    </source>
</reference>
<protein>
    <submittedName>
        <fullName evidence="1">Uncharacterized protein</fullName>
    </submittedName>
</protein>
<comment type="caution">
    <text evidence="1">The sequence shown here is derived from an EMBL/GenBank/DDBJ whole genome shotgun (WGS) entry which is preliminary data.</text>
</comment>
<dbReference type="EMBL" id="JAGTXB010000002">
    <property type="protein sequence ID" value="MBS0026796.1"/>
    <property type="molecule type" value="Genomic_DNA"/>
</dbReference>
<name>A0ABS5IVL3_9BACT</name>
<keyword evidence="2" id="KW-1185">Reference proteome</keyword>
<dbReference type="Proteomes" id="UP000676386">
    <property type="component" value="Unassembled WGS sequence"/>
</dbReference>
<evidence type="ECO:0000313" key="1">
    <source>
        <dbReference type="EMBL" id="MBS0026796.1"/>
    </source>
</evidence>
<organism evidence="1 2">
    <name type="scientific">Chitinophaga hostae</name>
    <dbReference type="NCBI Taxonomy" id="2831022"/>
    <lineage>
        <taxon>Bacteria</taxon>
        <taxon>Pseudomonadati</taxon>
        <taxon>Bacteroidota</taxon>
        <taxon>Chitinophagia</taxon>
        <taxon>Chitinophagales</taxon>
        <taxon>Chitinophagaceae</taxon>
        <taxon>Chitinophaga</taxon>
    </lineage>
</organism>
<dbReference type="RefSeq" id="WP_211971900.1">
    <property type="nucleotide sequence ID" value="NZ_CBFHAM010000068.1"/>
</dbReference>
<dbReference type="Pfam" id="PF19666">
    <property type="entry name" value="DUF6169"/>
    <property type="match status" value="1"/>
</dbReference>
<sequence length="178" mass="20503">MVKPYQFSSNPFPIEINVDYQFETCNGHIYKITFIEATRIIDILDDLPVISNAIYVIVDPVYIKGDLNLDIRIGSTIISIIKNYLIGIDHFSILVFNCDISDGRQIKRHHKFDRWFRTYAADLNFEKMDEEILEPDATGNGYTSTFISILFAANHPRRTIILKELSILRSSIGADKLR</sequence>
<accession>A0ABS5IVL3</accession>
<evidence type="ECO:0000313" key="2">
    <source>
        <dbReference type="Proteomes" id="UP000676386"/>
    </source>
</evidence>
<proteinExistence type="predicted"/>
<dbReference type="InterPro" id="IPR046167">
    <property type="entry name" value="DUF6169"/>
</dbReference>
<gene>
    <name evidence="1" type="ORF">KE626_05710</name>
</gene>